<feature type="domain" description="Coenzyme F420 hydrogenase/dehydrogenase beta subunit N-terminal" evidence="1">
    <location>
        <begin position="91"/>
        <end position="159"/>
    </location>
</feature>
<organism evidence="3 4">
    <name type="scientific">Serratia inhibens</name>
    <dbReference type="NCBI Taxonomy" id="2338073"/>
    <lineage>
        <taxon>Bacteria</taxon>
        <taxon>Pseudomonadati</taxon>
        <taxon>Pseudomonadota</taxon>
        <taxon>Gammaproteobacteria</taxon>
        <taxon>Enterobacterales</taxon>
        <taxon>Yersiniaceae</taxon>
        <taxon>Serratia</taxon>
    </lineage>
</organism>
<dbReference type="PANTHER" id="PTHR31332:SF0">
    <property type="entry name" value="7-HYDROXYMETHYL CHLOROPHYLL A REDUCTASE, CHLOROPLASTIC"/>
    <property type="match status" value="1"/>
</dbReference>
<dbReference type="InterPro" id="IPR007525">
    <property type="entry name" value="FrhB_FdhB_C"/>
</dbReference>
<dbReference type="InterPro" id="IPR045220">
    <property type="entry name" value="FRHB/FDHB/HCAR-like"/>
</dbReference>
<dbReference type="Pfam" id="PF04422">
    <property type="entry name" value="FrhB_FdhB_N"/>
    <property type="match status" value="1"/>
</dbReference>
<dbReference type="Pfam" id="PF04432">
    <property type="entry name" value="FrhB_FdhB_C"/>
    <property type="match status" value="1"/>
</dbReference>
<keyword evidence="4" id="KW-1185">Reference proteome</keyword>
<dbReference type="PANTHER" id="PTHR31332">
    <property type="entry name" value="7-HYDROXYMETHYL CHLOROPHYLL A REDUCTASE, CHLOROPLASTIC"/>
    <property type="match status" value="1"/>
</dbReference>
<evidence type="ECO:0000259" key="2">
    <source>
        <dbReference type="Pfam" id="PF04432"/>
    </source>
</evidence>
<dbReference type="GO" id="GO:0052592">
    <property type="term" value="F:oxidoreductase activity, acting on CH or CH2 groups, with an iron-sulfur protein as acceptor"/>
    <property type="evidence" value="ECO:0007669"/>
    <property type="project" value="TreeGrafter"/>
</dbReference>
<protein>
    <submittedName>
        <fullName evidence="3">Coenzyme F420 hydrogenase</fullName>
    </submittedName>
</protein>
<evidence type="ECO:0000259" key="1">
    <source>
        <dbReference type="Pfam" id="PF04422"/>
    </source>
</evidence>
<comment type="caution">
    <text evidence="3">The sequence shown here is derived from an EMBL/GenBank/DDBJ whole genome shotgun (WGS) entry which is preliminary data.</text>
</comment>
<dbReference type="Proteomes" id="UP000284338">
    <property type="component" value="Unassembled WGS sequence"/>
</dbReference>
<feature type="domain" description="Coenzyme F420 hydrogenase/dehydrogenase beta subunit C-terminal" evidence="2">
    <location>
        <begin position="169"/>
        <end position="333"/>
    </location>
</feature>
<gene>
    <name evidence="3" type="ORF">D4100_06495</name>
</gene>
<reference evidence="3 4" key="1">
    <citation type="submission" date="2018-09" db="EMBL/GenBank/DDBJ databases">
        <title>Draft genome of a novel serratia sp. strain with antifungal activity.</title>
        <authorList>
            <person name="Dichmann S.I."/>
            <person name="Park B.P."/>
            <person name="Pathiraja D."/>
            <person name="Choi I.-G."/>
            <person name="Stougaard P."/>
            <person name="Hennessy R.C."/>
        </authorList>
    </citation>
    <scope>NUCLEOTIDE SEQUENCE [LARGE SCALE GENOMIC DNA]</scope>
    <source>
        <strain evidence="3 4">S40</strain>
    </source>
</reference>
<evidence type="ECO:0000313" key="3">
    <source>
        <dbReference type="EMBL" id="RJF58400.1"/>
    </source>
</evidence>
<dbReference type="EMBL" id="QYYG01000001">
    <property type="protein sequence ID" value="RJF58400.1"/>
    <property type="molecule type" value="Genomic_DNA"/>
</dbReference>
<dbReference type="InterPro" id="IPR007516">
    <property type="entry name" value="Co_F420_Hydgase/DH_bsu_N"/>
</dbReference>
<accession>A0AA92X713</accession>
<dbReference type="RefSeq" id="WP_119803628.1">
    <property type="nucleotide sequence ID" value="NZ_QYYG01000001.1"/>
</dbReference>
<evidence type="ECO:0000313" key="4">
    <source>
        <dbReference type="Proteomes" id="UP000284338"/>
    </source>
</evidence>
<proteinExistence type="predicted"/>
<name>A0AA92X713_9GAMM</name>
<sequence length="447" mass="51146">MTIEKIVNNNLCTGCGVCVSEDKIGNSSMRWNEDGFLIPTVTSNSDLAKMEKVCPFSLKNEYNEDYLAKKFIDNYQYIDDDIGVYTSLHAGYSLEYRNSSSSGGVATYVFEKLLSSNYVEHLFIVKEINGRYGYQLFSSVDKIKEISKTRYYPVTLESLFSEIEKIEGRVAVSGVACFIKAIRLKQNIYPELIDKIPFLIGIICGGLKSKFYTDFLAQSAGCSSEYDSPEYRVKNAKSYASDYQFSCKEKGNNRIHVVEMQRLGDMWGTGLFKSNACDFCDDVTTELADISLGDAWIKPYNQEGLGNSIVIARSQLAADIISQGINSGDLKFDVLDVDRIKASQQGSFNHRHKGLLYRINNAKKNNREFPKRRKRFLVKQNMIFNLVQKERLITREKSISVWRETKDITSFNERFKPYIMSLYQKTTINHKYLRIKEKLKKAIGINK</sequence>
<dbReference type="AlphaFoldDB" id="A0AA92X713"/>